<evidence type="ECO:0000313" key="2">
    <source>
        <dbReference type="Proteomes" id="UP000240974"/>
    </source>
</evidence>
<name>A0A2T3G389_9FIRM</name>
<protein>
    <submittedName>
        <fullName evidence="1">Uncharacterized protein</fullName>
    </submittedName>
</protein>
<comment type="caution">
    <text evidence="1">The sequence shown here is derived from an EMBL/GenBank/DDBJ whole genome shotgun (WGS) entry which is preliminary data.</text>
</comment>
<gene>
    <name evidence="1" type="ORF">C7U54_06120</name>
</gene>
<sequence length="118" mass="14211">MKRKYIFLESYKRSKEKYETLKSALDTVHSISYFNCSNKNNKPNKTIVDKINEVDNAYLEQLDQYIKINDILLRKYDHILYCKYVYLMSDEEIANDNDMSISELRQSINRRLKKLELV</sequence>
<accession>A0A2T3G389</accession>
<evidence type="ECO:0000313" key="1">
    <source>
        <dbReference type="EMBL" id="PST41911.1"/>
    </source>
</evidence>
<dbReference type="RefSeq" id="WP_107029657.1">
    <property type="nucleotide sequence ID" value="NZ_PYLQ01000006.1"/>
</dbReference>
<organism evidence="1 2">
    <name type="scientific">Faecalibacillus intestinalis</name>
    <dbReference type="NCBI Taxonomy" id="1982626"/>
    <lineage>
        <taxon>Bacteria</taxon>
        <taxon>Bacillati</taxon>
        <taxon>Bacillota</taxon>
        <taxon>Erysipelotrichia</taxon>
        <taxon>Erysipelotrichales</taxon>
        <taxon>Coprobacillaceae</taxon>
        <taxon>Faecalibacillus</taxon>
    </lineage>
</organism>
<proteinExistence type="predicted"/>
<dbReference type="EMBL" id="PYLQ01000006">
    <property type="protein sequence ID" value="PST41911.1"/>
    <property type="molecule type" value="Genomic_DNA"/>
</dbReference>
<reference evidence="1 2" key="1">
    <citation type="journal article" date="2019" name="Int. J. Syst. Evol. Microbiol.">
        <title>Faecalibacillus intestinalis gen. nov., sp. nov. and Faecalibacillus faecis sp. nov., isolated from human faeces.</title>
        <authorList>
            <person name="Seo B."/>
            <person name="Jeon K."/>
            <person name="Baek I."/>
            <person name="Lee Y.M."/>
            <person name="Baek K."/>
            <person name="Ko G."/>
        </authorList>
    </citation>
    <scope>NUCLEOTIDE SEQUENCE [LARGE SCALE GENOMIC DNA]</scope>
    <source>
        <strain evidence="1 2">SNUG30099</strain>
    </source>
</reference>
<dbReference type="Proteomes" id="UP000240974">
    <property type="component" value="Unassembled WGS sequence"/>
</dbReference>
<dbReference type="AlphaFoldDB" id="A0A2T3G389"/>
<keyword evidence="2" id="KW-1185">Reference proteome</keyword>